<keyword evidence="3" id="KW-1185">Reference proteome</keyword>
<evidence type="ECO:0000256" key="1">
    <source>
        <dbReference type="SAM" id="SignalP"/>
    </source>
</evidence>
<keyword evidence="1" id="KW-0732">Signal</keyword>
<dbReference type="Proteomes" id="UP000002875">
    <property type="component" value="Chromosome"/>
</dbReference>
<dbReference type="EMBL" id="CP002961">
    <property type="protein sequence ID" value="AFK02341.1"/>
    <property type="molecule type" value="Genomic_DNA"/>
</dbReference>
<evidence type="ECO:0000313" key="2">
    <source>
        <dbReference type="EMBL" id="AFK02341.1"/>
    </source>
</evidence>
<evidence type="ECO:0008006" key="4">
    <source>
        <dbReference type="Google" id="ProtNLM"/>
    </source>
</evidence>
<feature type="signal peptide" evidence="1">
    <location>
        <begin position="1"/>
        <end position="19"/>
    </location>
</feature>
<reference evidence="2 3" key="1">
    <citation type="submission" date="2011-07" db="EMBL/GenBank/DDBJ databases">
        <title>The complete genome of chromosome of Emticicia oligotrophica DSM 17448.</title>
        <authorList>
            <consortium name="US DOE Joint Genome Institute (JGI-PGF)"/>
            <person name="Lucas S."/>
            <person name="Han J."/>
            <person name="Lapidus A."/>
            <person name="Bruce D."/>
            <person name="Goodwin L."/>
            <person name="Pitluck S."/>
            <person name="Peters L."/>
            <person name="Kyrpides N."/>
            <person name="Mavromatis K."/>
            <person name="Ivanova N."/>
            <person name="Ovchinnikova G."/>
            <person name="Teshima H."/>
            <person name="Detter J.C."/>
            <person name="Tapia R."/>
            <person name="Han C."/>
            <person name="Land M."/>
            <person name="Hauser L."/>
            <person name="Markowitz V."/>
            <person name="Cheng J.-F."/>
            <person name="Hugenholtz P."/>
            <person name="Woyke T."/>
            <person name="Wu D."/>
            <person name="Tindall B."/>
            <person name="Pomrenke H."/>
            <person name="Brambilla E."/>
            <person name="Klenk H.-P."/>
            <person name="Eisen J.A."/>
        </authorList>
    </citation>
    <scope>NUCLEOTIDE SEQUENCE [LARGE SCALE GENOMIC DNA]</scope>
    <source>
        <strain evidence="2 3">DSM 17448</strain>
    </source>
</reference>
<feature type="chain" id="PRO_5046532481" description="GLPGLI family protein" evidence="1">
    <location>
        <begin position="20"/>
        <end position="255"/>
    </location>
</feature>
<accession>A0ABN4AKL2</accession>
<evidence type="ECO:0000313" key="3">
    <source>
        <dbReference type="Proteomes" id="UP000002875"/>
    </source>
</evidence>
<gene>
    <name evidence="2" type="ordered locus">Emtol_1192</name>
</gene>
<name>A0ABN4AKL2_EMTOG</name>
<organism evidence="2 3">
    <name type="scientific">Emticicia oligotrophica (strain DSM 17448 / CIP 109782 / MTCC 6937 / GPTSA100-15)</name>
    <dbReference type="NCBI Taxonomy" id="929562"/>
    <lineage>
        <taxon>Bacteria</taxon>
        <taxon>Pseudomonadati</taxon>
        <taxon>Bacteroidota</taxon>
        <taxon>Cytophagia</taxon>
        <taxon>Cytophagales</taxon>
        <taxon>Leadbetterellaceae</taxon>
        <taxon>Emticicia</taxon>
    </lineage>
</organism>
<proteinExistence type="predicted"/>
<protein>
    <recommendedName>
        <fullName evidence="4">GLPGLI family protein</fullName>
    </recommendedName>
</protein>
<sequence>MKIAVLFLLFIGFTITGFAQTSTDITETIYRSFYNETVTIKPENPDKAIKRRYCIFIDTTQSSIFSKNLEQSIELDDYYQSIVYRHCRNFKASKKLNQLWSFKDDSLFQSLPQKWFEAQELNNKTYIFCPKSIRGHYSFHLSDSTIVVTKGEGPETHFIKTVKKLQNSIMIDCFQGSKFTIKILDTKTQLAIWKIEDNIYEHSVIYRLSVPVNSFKYYHKIVNHSIEDKIPDDLVFDEIDFEDILSFTGKMKARF</sequence>
<dbReference type="RefSeq" id="WP_015028041.1">
    <property type="nucleotide sequence ID" value="NC_018748.1"/>
</dbReference>